<evidence type="ECO:0000256" key="6">
    <source>
        <dbReference type="SAM" id="MobiDB-lite"/>
    </source>
</evidence>
<dbReference type="Pfam" id="PF10518">
    <property type="entry name" value="TAT_signal"/>
    <property type="match status" value="1"/>
</dbReference>
<dbReference type="InterPro" id="IPR019546">
    <property type="entry name" value="TAT_signal_bac_arc"/>
</dbReference>
<dbReference type="eggNOG" id="COG2080">
    <property type="taxonomic scope" value="Bacteria"/>
</dbReference>
<reference evidence="8 9" key="1">
    <citation type="submission" date="2012-02" db="EMBL/GenBank/DDBJ databases">
        <title>Complete sequence of chromosome of Singulisphaera acidiphila DSM 18658.</title>
        <authorList>
            <consortium name="US DOE Joint Genome Institute (JGI-PGF)"/>
            <person name="Lucas S."/>
            <person name="Copeland A."/>
            <person name="Lapidus A."/>
            <person name="Glavina del Rio T."/>
            <person name="Dalin E."/>
            <person name="Tice H."/>
            <person name="Bruce D."/>
            <person name="Goodwin L."/>
            <person name="Pitluck S."/>
            <person name="Peters L."/>
            <person name="Ovchinnikova G."/>
            <person name="Chertkov O."/>
            <person name="Kyrpides N."/>
            <person name="Mavromatis K."/>
            <person name="Ivanova N."/>
            <person name="Brettin T."/>
            <person name="Detter J.C."/>
            <person name="Han C."/>
            <person name="Larimer F."/>
            <person name="Land M."/>
            <person name="Hauser L."/>
            <person name="Markowitz V."/>
            <person name="Cheng J.-F."/>
            <person name="Hugenholtz P."/>
            <person name="Woyke T."/>
            <person name="Wu D."/>
            <person name="Tindall B."/>
            <person name="Pomrenke H."/>
            <person name="Brambilla E."/>
            <person name="Klenk H.-P."/>
            <person name="Eisen J.A."/>
        </authorList>
    </citation>
    <scope>NUCLEOTIDE SEQUENCE [LARGE SCALE GENOMIC DNA]</scope>
    <source>
        <strain evidence="9">ATCC BAA-1392 / DSM 18658 / VKM B-2454 / MOB10</strain>
    </source>
</reference>
<dbReference type="InterPro" id="IPR036010">
    <property type="entry name" value="2Fe-2S_ferredoxin-like_sf"/>
</dbReference>
<keyword evidence="4" id="KW-0408">Iron</keyword>
<evidence type="ECO:0000259" key="7">
    <source>
        <dbReference type="PROSITE" id="PS51085"/>
    </source>
</evidence>
<protein>
    <submittedName>
        <fullName evidence="8">Aerobic-type carbon monoxide dehydrogenase, small subunit CoxS/CutS-like protein</fullName>
    </submittedName>
</protein>
<dbReference type="PROSITE" id="PS00197">
    <property type="entry name" value="2FE2S_FER_1"/>
    <property type="match status" value="1"/>
</dbReference>
<dbReference type="Gene3D" id="3.10.20.30">
    <property type="match status" value="1"/>
</dbReference>
<dbReference type="AlphaFoldDB" id="L0DQ06"/>
<dbReference type="InterPro" id="IPR036884">
    <property type="entry name" value="2Fe-2S-bd_dom_sf"/>
</dbReference>
<dbReference type="InterPro" id="IPR051452">
    <property type="entry name" value="Diverse_Oxidoreductases"/>
</dbReference>
<dbReference type="EMBL" id="CP003364">
    <property type="protein sequence ID" value="AGA30895.1"/>
    <property type="molecule type" value="Genomic_DNA"/>
</dbReference>
<dbReference type="PROSITE" id="PS51318">
    <property type="entry name" value="TAT"/>
    <property type="match status" value="1"/>
</dbReference>
<accession>L0DQ06</accession>
<dbReference type="PANTHER" id="PTHR44379:SF8">
    <property type="entry name" value="XANTHINE DEHYDROGENASE IRON-SULFUR-BINDING SUBUNIT XDHC-RELATED"/>
    <property type="match status" value="1"/>
</dbReference>
<dbReference type="InterPro" id="IPR001041">
    <property type="entry name" value="2Fe-2S_ferredoxin-type"/>
</dbReference>
<feature type="region of interest" description="Disordered" evidence="6">
    <location>
        <begin position="1"/>
        <end position="21"/>
    </location>
</feature>
<keyword evidence="3" id="KW-0560">Oxidoreductase</keyword>
<dbReference type="KEGG" id="saci:Sinac_6835"/>
<keyword evidence="9" id="KW-1185">Reference proteome</keyword>
<dbReference type="GO" id="GO:0051537">
    <property type="term" value="F:2 iron, 2 sulfur cluster binding"/>
    <property type="evidence" value="ECO:0007669"/>
    <property type="project" value="UniProtKB-KW"/>
</dbReference>
<dbReference type="FunFam" id="3.10.20.30:FF:000020">
    <property type="entry name" value="Xanthine dehydrogenase iron-sulfur subunit"/>
    <property type="match status" value="1"/>
</dbReference>
<dbReference type="GO" id="GO:0016491">
    <property type="term" value="F:oxidoreductase activity"/>
    <property type="evidence" value="ECO:0007669"/>
    <property type="project" value="UniProtKB-KW"/>
</dbReference>
<keyword evidence="2" id="KW-0479">Metal-binding</keyword>
<dbReference type="HOGENOM" id="CLU_052511_1_0_0"/>
<keyword evidence="1" id="KW-0001">2Fe-2S</keyword>
<evidence type="ECO:0000256" key="1">
    <source>
        <dbReference type="ARBA" id="ARBA00022714"/>
    </source>
</evidence>
<dbReference type="PROSITE" id="PS51085">
    <property type="entry name" value="2FE2S_FER_2"/>
    <property type="match status" value="1"/>
</dbReference>
<dbReference type="InterPro" id="IPR006311">
    <property type="entry name" value="TAT_signal"/>
</dbReference>
<dbReference type="Gene3D" id="1.10.150.120">
    <property type="entry name" value="[2Fe-2S]-binding domain"/>
    <property type="match status" value="1"/>
</dbReference>
<dbReference type="OrthoDB" id="9796880at2"/>
<evidence type="ECO:0000256" key="4">
    <source>
        <dbReference type="ARBA" id="ARBA00023004"/>
    </source>
</evidence>
<sequence length="213" mass="22211">MTEHDPKYQGGPSGPSRRDFLRGSGLAAASAVLTAQATTAIEEAEAAEAAEPKVLTGEVKLTLQVNGEAKTCTVEPRSTLLDTLRNRLDVTGPKRVCDRASCGACTAIVDGAPVYSCTTLAVSCQGKTIETLESFDTGEASVAHAFHQNDALMCGYCTPGFVTACKAYLDKNKGAEPTLEEIKRGLDGNICRCGTYIGVFQAALAAAKAMKGA</sequence>
<dbReference type="SUPFAM" id="SSF47741">
    <property type="entry name" value="CO dehydrogenase ISP C-domain like"/>
    <property type="match status" value="1"/>
</dbReference>
<dbReference type="GO" id="GO:0046872">
    <property type="term" value="F:metal ion binding"/>
    <property type="evidence" value="ECO:0007669"/>
    <property type="project" value="UniProtKB-KW"/>
</dbReference>
<dbReference type="PANTHER" id="PTHR44379">
    <property type="entry name" value="OXIDOREDUCTASE WITH IRON-SULFUR SUBUNIT"/>
    <property type="match status" value="1"/>
</dbReference>
<dbReference type="RefSeq" id="WP_015249967.1">
    <property type="nucleotide sequence ID" value="NC_019892.1"/>
</dbReference>
<dbReference type="InterPro" id="IPR002888">
    <property type="entry name" value="2Fe-2S-bd"/>
</dbReference>
<evidence type="ECO:0000256" key="5">
    <source>
        <dbReference type="ARBA" id="ARBA00023014"/>
    </source>
</evidence>
<dbReference type="STRING" id="886293.Sinac_6835"/>
<dbReference type="Proteomes" id="UP000010798">
    <property type="component" value="Chromosome"/>
</dbReference>
<evidence type="ECO:0000313" key="9">
    <source>
        <dbReference type="Proteomes" id="UP000010798"/>
    </source>
</evidence>
<dbReference type="InterPro" id="IPR012675">
    <property type="entry name" value="Beta-grasp_dom_sf"/>
</dbReference>
<dbReference type="InterPro" id="IPR006058">
    <property type="entry name" value="2Fe2S_fd_BS"/>
</dbReference>
<proteinExistence type="predicted"/>
<dbReference type="NCBIfam" id="TIGR01409">
    <property type="entry name" value="TAT_signal_seq"/>
    <property type="match status" value="1"/>
</dbReference>
<evidence type="ECO:0000256" key="2">
    <source>
        <dbReference type="ARBA" id="ARBA00022723"/>
    </source>
</evidence>
<dbReference type="Pfam" id="PF01799">
    <property type="entry name" value="Fer2_2"/>
    <property type="match status" value="1"/>
</dbReference>
<keyword evidence="5" id="KW-0411">Iron-sulfur</keyword>
<dbReference type="SUPFAM" id="SSF54292">
    <property type="entry name" value="2Fe-2S ferredoxin-like"/>
    <property type="match status" value="1"/>
</dbReference>
<organism evidence="8 9">
    <name type="scientific">Singulisphaera acidiphila (strain ATCC BAA-1392 / DSM 18658 / VKM B-2454 / MOB10)</name>
    <dbReference type="NCBI Taxonomy" id="886293"/>
    <lineage>
        <taxon>Bacteria</taxon>
        <taxon>Pseudomonadati</taxon>
        <taxon>Planctomycetota</taxon>
        <taxon>Planctomycetia</taxon>
        <taxon>Isosphaerales</taxon>
        <taxon>Isosphaeraceae</taxon>
        <taxon>Singulisphaera</taxon>
    </lineage>
</organism>
<gene>
    <name evidence="8" type="ordered locus">Sinac_6835</name>
</gene>
<evidence type="ECO:0000256" key="3">
    <source>
        <dbReference type="ARBA" id="ARBA00023002"/>
    </source>
</evidence>
<name>L0DQ06_SINAD</name>
<feature type="domain" description="2Fe-2S ferredoxin-type" evidence="7">
    <location>
        <begin position="59"/>
        <end position="135"/>
    </location>
</feature>
<evidence type="ECO:0000313" key="8">
    <source>
        <dbReference type="EMBL" id="AGA30895.1"/>
    </source>
</evidence>